<protein>
    <submittedName>
        <fullName evidence="2">Uncharacterized protein</fullName>
    </submittedName>
</protein>
<dbReference type="STRING" id="47427.A0A2H3CIF5"/>
<sequence length="355" mass="41460">MYHLGRNHQHRPPHQSLPLTQSRSQTPSRPHHSRSQKKIFPILSLPIELFLEIIAYAASPEFNTKDVDVVRPSYSAAIALACVSHLMYQHTMPHLLHTVILNSERDLALFARAVRYQHQRQGRLRLDYPSLVRRFWCSESYEAIIDRNNYIDYSSLYQVISRAESIGIPFYGMHLLYNGLASDGANPDKDWKCRRVAFEGRFIRWKPITSSYEGATFLKKITHLCMWVPYHDLSSISLQEYPVAEWVKDIPFRMMTNLRQFSFPLLVDRRRHEGPRRIGYPTMVVYCAPYGKVFDPVTLKDWATSPKFQTYGRQVKLQKMPQLAPSDPGAWTAGYVLDETERVWKEVDKMLEGRR</sequence>
<evidence type="ECO:0000313" key="2">
    <source>
        <dbReference type="EMBL" id="PBK82861.1"/>
    </source>
</evidence>
<reference evidence="3" key="1">
    <citation type="journal article" date="2017" name="Nat. Ecol. Evol.">
        <title>Genome expansion and lineage-specific genetic innovations in the forest pathogenic fungi Armillaria.</title>
        <authorList>
            <person name="Sipos G."/>
            <person name="Prasanna A.N."/>
            <person name="Walter M.C."/>
            <person name="O'Connor E."/>
            <person name="Balint B."/>
            <person name="Krizsan K."/>
            <person name="Kiss B."/>
            <person name="Hess J."/>
            <person name="Varga T."/>
            <person name="Slot J."/>
            <person name="Riley R."/>
            <person name="Boka B."/>
            <person name="Rigling D."/>
            <person name="Barry K."/>
            <person name="Lee J."/>
            <person name="Mihaltcheva S."/>
            <person name="LaButti K."/>
            <person name="Lipzen A."/>
            <person name="Waldron R."/>
            <person name="Moloney N.M."/>
            <person name="Sperisen C."/>
            <person name="Kredics L."/>
            <person name="Vagvoelgyi C."/>
            <person name="Patrignani A."/>
            <person name="Fitzpatrick D."/>
            <person name="Nagy I."/>
            <person name="Doyle S."/>
            <person name="Anderson J.B."/>
            <person name="Grigoriev I.V."/>
            <person name="Gueldener U."/>
            <person name="Muensterkoetter M."/>
            <person name="Nagy L.G."/>
        </authorList>
    </citation>
    <scope>NUCLEOTIDE SEQUENCE [LARGE SCALE GENOMIC DNA]</scope>
    <source>
        <strain evidence="3">Ar21-2</strain>
    </source>
</reference>
<dbReference type="EMBL" id="KZ293712">
    <property type="protein sequence ID" value="PBK82861.1"/>
    <property type="molecule type" value="Genomic_DNA"/>
</dbReference>
<name>A0A2H3CIF5_ARMGA</name>
<feature type="compositionally biased region" description="Basic residues" evidence="1">
    <location>
        <begin position="1"/>
        <end position="13"/>
    </location>
</feature>
<evidence type="ECO:0000256" key="1">
    <source>
        <dbReference type="SAM" id="MobiDB-lite"/>
    </source>
</evidence>
<dbReference type="OMA" id="ITHLCMW"/>
<dbReference type="AlphaFoldDB" id="A0A2H3CIF5"/>
<proteinExistence type="predicted"/>
<keyword evidence="3" id="KW-1185">Reference proteome</keyword>
<evidence type="ECO:0000313" key="3">
    <source>
        <dbReference type="Proteomes" id="UP000217790"/>
    </source>
</evidence>
<dbReference type="Proteomes" id="UP000217790">
    <property type="component" value="Unassembled WGS sequence"/>
</dbReference>
<feature type="compositionally biased region" description="Polar residues" evidence="1">
    <location>
        <begin position="17"/>
        <end position="28"/>
    </location>
</feature>
<organism evidence="2 3">
    <name type="scientific">Armillaria gallica</name>
    <name type="common">Bulbous honey fungus</name>
    <name type="synonym">Armillaria bulbosa</name>
    <dbReference type="NCBI Taxonomy" id="47427"/>
    <lineage>
        <taxon>Eukaryota</taxon>
        <taxon>Fungi</taxon>
        <taxon>Dikarya</taxon>
        <taxon>Basidiomycota</taxon>
        <taxon>Agaricomycotina</taxon>
        <taxon>Agaricomycetes</taxon>
        <taxon>Agaricomycetidae</taxon>
        <taxon>Agaricales</taxon>
        <taxon>Marasmiineae</taxon>
        <taxon>Physalacriaceae</taxon>
        <taxon>Armillaria</taxon>
    </lineage>
</organism>
<gene>
    <name evidence="2" type="ORF">ARMGADRAFT_1038344</name>
</gene>
<dbReference type="OrthoDB" id="2606310at2759"/>
<dbReference type="InParanoid" id="A0A2H3CIF5"/>
<accession>A0A2H3CIF5</accession>
<feature type="region of interest" description="Disordered" evidence="1">
    <location>
        <begin position="1"/>
        <end position="36"/>
    </location>
</feature>